<keyword evidence="2" id="KW-1185">Reference proteome</keyword>
<dbReference type="GeneID" id="95550195"/>
<dbReference type="STRING" id="28094.SAMN06295900_10831"/>
<reference evidence="2" key="1">
    <citation type="submission" date="2017-04" db="EMBL/GenBank/DDBJ databases">
        <authorList>
            <person name="Varghese N."/>
            <person name="Submissions S."/>
        </authorList>
    </citation>
    <scope>NUCLEOTIDE SEQUENCE [LARGE SCALE GENOMIC DNA]</scope>
    <source>
        <strain evidence="2">Ballard 720</strain>
    </source>
</reference>
<proteinExistence type="predicted"/>
<name>A0A1X7FA05_TRICW</name>
<evidence type="ECO:0000313" key="1">
    <source>
        <dbReference type="EMBL" id="SMF48166.1"/>
    </source>
</evidence>
<dbReference type="OrthoDB" id="7573881at2"/>
<dbReference type="InterPro" id="IPR056206">
    <property type="entry name" value="Tis1_ImmP"/>
</dbReference>
<protein>
    <submittedName>
        <fullName evidence="1">Uncharacterized protein</fullName>
    </submittedName>
</protein>
<dbReference type="EMBL" id="FXAH01000008">
    <property type="protein sequence ID" value="SMF48166.1"/>
    <property type="molecule type" value="Genomic_DNA"/>
</dbReference>
<dbReference type="Proteomes" id="UP000192911">
    <property type="component" value="Unassembled WGS sequence"/>
</dbReference>
<gene>
    <name evidence="1" type="ORF">SAMN06295900_10831</name>
</gene>
<sequence>MGINKGERFGREDLYVDYPFEDVMFRWDYLEQKVYRKFYGEKETGPIPHDNRLYNDALLYGDEITREVYAAGKERGGMRSR</sequence>
<organism evidence="1 2">
    <name type="scientific">Trinickia caryophylli</name>
    <name type="common">Paraburkholderia caryophylli</name>
    <dbReference type="NCBI Taxonomy" id="28094"/>
    <lineage>
        <taxon>Bacteria</taxon>
        <taxon>Pseudomonadati</taxon>
        <taxon>Pseudomonadota</taxon>
        <taxon>Betaproteobacteria</taxon>
        <taxon>Burkholderiales</taxon>
        <taxon>Burkholderiaceae</taxon>
        <taxon>Trinickia</taxon>
    </lineage>
</organism>
<evidence type="ECO:0000313" key="2">
    <source>
        <dbReference type="Proteomes" id="UP000192911"/>
    </source>
</evidence>
<dbReference type="Pfam" id="PF24154">
    <property type="entry name" value="Tis1_ImmP"/>
    <property type="match status" value="1"/>
</dbReference>
<accession>A0A1X7FA05</accession>
<dbReference type="AlphaFoldDB" id="A0A1X7FA05"/>
<dbReference type="RefSeq" id="WP_085228385.1">
    <property type="nucleotide sequence ID" value="NZ_BSQD01000010.1"/>
</dbReference>